<dbReference type="InterPro" id="IPR054544">
    <property type="entry name" value="Pest_crys_Cry1Aa_dom-IV"/>
</dbReference>
<dbReference type="Pfam" id="PF03734">
    <property type="entry name" value="YkuD"/>
    <property type="match status" value="1"/>
</dbReference>
<reference evidence="4 5" key="1">
    <citation type="submission" date="2023-07" db="EMBL/GenBank/DDBJ databases">
        <title>Genomic Encyclopedia of Type Strains, Phase IV (KMG-IV): sequencing the most valuable type-strain genomes for metagenomic binning, comparative biology and taxonomic classification.</title>
        <authorList>
            <person name="Goeker M."/>
        </authorList>
    </citation>
    <scope>NUCLEOTIDE SEQUENCE [LARGE SCALE GENOMIC DNA]</scope>
    <source>
        <strain evidence="4 5">DSM 27594</strain>
    </source>
</reference>
<dbReference type="Proteomes" id="UP001224122">
    <property type="component" value="Unassembled WGS sequence"/>
</dbReference>
<dbReference type="PANTHER" id="PTHR38589:SF1">
    <property type="entry name" value="BLR0621 PROTEIN"/>
    <property type="match status" value="1"/>
</dbReference>
<evidence type="ECO:0000313" key="5">
    <source>
        <dbReference type="Proteomes" id="UP001224122"/>
    </source>
</evidence>
<dbReference type="InterPro" id="IPR005490">
    <property type="entry name" value="LD_TPept_cat_dom"/>
</dbReference>
<comment type="pathway">
    <text evidence="1">Cell wall biogenesis; peptidoglycan biosynthesis.</text>
</comment>
<keyword evidence="1" id="KW-0961">Cell wall biogenesis/degradation</keyword>
<sequence>MLKKTSTGIITGVIVLVGCFGGYKVYANNIEQKHYQEALTAINRLFDDKGHKILADHVNTSLLNTDEKKIDILKDKNNKIKLNRELNKARLLLDNEVTAKKKVNDLFKDGVLVDQVTGQQIDIAQKLVSALTDHKLQVNLQSKLDTAKLQLTSQSNAEKAVLALFADVKHAALADKVNRSSYNHAKQLLDGVQNQTKKKELSGLLASADSLLTKAEKDQAKASEVAIATSNSNGSSKTGGTTNSSSSSNDSNKTGSTTNFGGSSNSSISSVNSNQAAQTGFAGIVAKSKTAQKTDQIVTVVASGTYANVTLWEKTNNQWGAVFSTGGNVGAQGVGHASEGSNHTPRGSYTLGFSFGQSNPGTKLPFRQITPNSYWISDVNSNLYNTWQEGNYAGNGNEHLADYENLQYYYAIVINYNTSRVKGVGSGFFLHVSNGLPTAGCVAVPKSYMEQFMKRIHSGAYIINVTSEGEVANY</sequence>
<dbReference type="PROSITE" id="PS51257">
    <property type="entry name" value="PROKAR_LIPOPROTEIN"/>
    <property type="match status" value="1"/>
</dbReference>
<dbReference type="EMBL" id="JAUSTW010000007">
    <property type="protein sequence ID" value="MDQ0200716.1"/>
    <property type="molecule type" value="Genomic_DNA"/>
</dbReference>
<feature type="domain" description="L,D-TPase catalytic" evidence="3">
    <location>
        <begin position="298"/>
        <end position="465"/>
    </location>
</feature>
<evidence type="ECO:0000256" key="1">
    <source>
        <dbReference type="PROSITE-ProRule" id="PRU01373"/>
    </source>
</evidence>
<feature type="active site" description="Nucleophile" evidence="1">
    <location>
        <position position="441"/>
    </location>
</feature>
<evidence type="ECO:0000256" key="2">
    <source>
        <dbReference type="SAM" id="MobiDB-lite"/>
    </source>
</evidence>
<keyword evidence="1" id="KW-0133">Cell shape</keyword>
<gene>
    <name evidence="4" type="ORF">J2S10_003918</name>
</gene>
<dbReference type="RefSeq" id="WP_307411007.1">
    <property type="nucleotide sequence ID" value="NZ_JAUSTW010000007.1"/>
</dbReference>
<dbReference type="PANTHER" id="PTHR38589">
    <property type="entry name" value="BLR0621 PROTEIN"/>
    <property type="match status" value="1"/>
</dbReference>
<feature type="compositionally biased region" description="Low complexity" evidence="2">
    <location>
        <begin position="229"/>
        <end position="271"/>
    </location>
</feature>
<name>A0ABT9XZF0_9BACI</name>
<proteinExistence type="predicted"/>
<evidence type="ECO:0000313" key="4">
    <source>
        <dbReference type="EMBL" id="MDQ0200716.1"/>
    </source>
</evidence>
<protein>
    <submittedName>
        <fullName evidence="4">L,D-peptidoglycan transpeptidase YkuD (ErfK/YbiS/YcfS/YnhG family)</fullName>
    </submittedName>
</protein>
<evidence type="ECO:0000259" key="3">
    <source>
        <dbReference type="PROSITE" id="PS52029"/>
    </source>
</evidence>
<organism evidence="4 5">
    <name type="scientific">Neobacillus ginsengisoli</name>
    <dbReference type="NCBI Taxonomy" id="904295"/>
    <lineage>
        <taxon>Bacteria</taxon>
        <taxon>Bacillati</taxon>
        <taxon>Bacillota</taxon>
        <taxon>Bacilli</taxon>
        <taxon>Bacillales</taxon>
        <taxon>Bacillaceae</taxon>
        <taxon>Neobacillus</taxon>
    </lineage>
</organism>
<feature type="region of interest" description="Disordered" evidence="2">
    <location>
        <begin position="224"/>
        <end position="271"/>
    </location>
</feature>
<keyword evidence="5" id="KW-1185">Reference proteome</keyword>
<accession>A0ABT9XZF0</accession>
<keyword evidence="1" id="KW-0573">Peptidoglycan synthesis</keyword>
<dbReference type="PROSITE" id="PS52029">
    <property type="entry name" value="LD_TPASE"/>
    <property type="match status" value="1"/>
</dbReference>
<feature type="active site" description="Proton donor/acceptor" evidence="1">
    <location>
        <position position="431"/>
    </location>
</feature>
<comment type="caution">
    <text evidence="4">The sequence shown here is derived from an EMBL/GenBank/DDBJ whole genome shotgun (WGS) entry which is preliminary data.</text>
</comment>
<dbReference type="Pfam" id="PF18449">
    <property type="entry name" value="Endotoxin_C2"/>
    <property type="match status" value="1"/>
</dbReference>